<protein>
    <submittedName>
        <fullName evidence="3">NUDIX hydrolase</fullName>
    </submittedName>
</protein>
<dbReference type="PANTHER" id="PTHR43736:SF1">
    <property type="entry name" value="DIHYDRONEOPTERIN TRIPHOSPHATE DIPHOSPHATASE"/>
    <property type="match status" value="1"/>
</dbReference>
<proteinExistence type="inferred from homology"/>
<evidence type="ECO:0000256" key="1">
    <source>
        <dbReference type="ARBA" id="ARBA00005582"/>
    </source>
</evidence>
<evidence type="ECO:0000313" key="3">
    <source>
        <dbReference type="EMBL" id="MBC8536185.1"/>
    </source>
</evidence>
<keyword evidence="3" id="KW-0378">Hydrolase</keyword>
<dbReference type="PANTHER" id="PTHR43736">
    <property type="entry name" value="ADP-RIBOSE PYROPHOSPHATASE"/>
    <property type="match status" value="1"/>
</dbReference>
<dbReference type="SUPFAM" id="SSF55811">
    <property type="entry name" value="Nudix"/>
    <property type="match status" value="1"/>
</dbReference>
<feature type="domain" description="Nudix hydrolase" evidence="2">
    <location>
        <begin position="42"/>
        <end position="180"/>
    </location>
</feature>
<dbReference type="PROSITE" id="PS51462">
    <property type="entry name" value="NUDIX"/>
    <property type="match status" value="1"/>
</dbReference>
<organism evidence="3 4">
    <name type="scientific">Feifania hominis</name>
    <dbReference type="NCBI Taxonomy" id="2763660"/>
    <lineage>
        <taxon>Bacteria</taxon>
        <taxon>Bacillati</taxon>
        <taxon>Bacillota</taxon>
        <taxon>Clostridia</taxon>
        <taxon>Eubacteriales</taxon>
        <taxon>Feifaniaceae</taxon>
        <taxon>Feifania</taxon>
    </lineage>
</organism>
<dbReference type="Proteomes" id="UP000620366">
    <property type="component" value="Unassembled WGS sequence"/>
</dbReference>
<dbReference type="InterPro" id="IPR000086">
    <property type="entry name" value="NUDIX_hydrolase_dom"/>
</dbReference>
<dbReference type="AlphaFoldDB" id="A0A926DC10"/>
<name>A0A926DC10_9FIRM</name>
<accession>A0A926DC10</accession>
<dbReference type="GO" id="GO:0016787">
    <property type="term" value="F:hydrolase activity"/>
    <property type="evidence" value="ECO:0007669"/>
    <property type="project" value="UniProtKB-KW"/>
</dbReference>
<keyword evidence="4" id="KW-1185">Reference proteome</keyword>
<dbReference type="Pfam" id="PF00293">
    <property type="entry name" value="NUDIX"/>
    <property type="match status" value="1"/>
</dbReference>
<evidence type="ECO:0000259" key="2">
    <source>
        <dbReference type="PROSITE" id="PS51462"/>
    </source>
</evidence>
<reference evidence="3" key="1">
    <citation type="submission" date="2020-08" db="EMBL/GenBank/DDBJ databases">
        <title>Genome public.</title>
        <authorList>
            <person name="Liu C."/>
            <person name="Sun Q."/>
        </authorList>
    </citation>
    <scope>NUCLEOTIDE SEQUENCE</scope>
    <source>
        <strain evidence="3">BX7</strain>
    </source>
</reference>
<dbReference type="Gene3D" id="3.90.79.10">
    <property type="entry name" value="Nucleoside Triphosphate Pyrophosphohydrolase"/>
    <property type="match status" value="1"/>
</dbReference>
<sequence length="186" mass="21422">MHFSDSLLRYRPHDREEDDTLHRMLRLWQEDGERAFTRENTAAHFTSAGFLVNATRTHTLMIYHRIYRSWSWTGGHADGETDLLQTALREAREETGLALVTALSEEPVSLDILPVPAHEKRGQPVAAHLHYNAAYALLADEAAPLRQNVEETLGVRWLPLAQLPQYCSEPEMLPVYDKIIRRIREL</sequence>
<dbReference type="CDD" id="cd03674">
    <property type="entry name" value="NUDIX_Hydrolase"/>
    <property type="match status" value="1"/>
</dbReference>
<gene>
    <name evidence="3" type="ORF">H8695_05700</name>
</gene>
<dbReference type="EMBL" id="JACRSP010000002">
    <property type="protein sequence ID" value="MBC8536185.1"/>
    <property type="molecule type" value="Genomic_DNA"/>
</dbReference>
<evidence type="ECO:0000313" key="4">
    <source>
        <dbReference type="Proteomes" id="UP000620366"/>
    </source>
</evidence>
<comment type="similarity">
    <text evidence="1">Belongs to the Nudix hydrolase family.</text>
</comment>
<dbReference type="InterPro" id="IPR015797">
    <property type="entry name" value="NUDIX_hydrolase-like_dom_sf"/>
</dbReference>
<dbReference type="RefSeq" id="WP_249299937.1">
    <property type="nucleotide sequence ID" value="NZ_JACRSP010000002.1"/>
</dbReference>
<comment type="caution">
    <text evidence="3">The sequence shown here is derived from an EMBL/GenBank/DDBJ whole genome shotgun (WGS) entry which is preliminary data.</text>
</comment>